<evidence type="ECO:0000256" key="1">
    <source>
        <dbReference type="ARBA" id="ARBA00023015"/>
    </source>
</evidence>
<proteinExistence type="predicted"/>
<accession>A0A831RP98</accession>
<organism evidence="6">
    <name type="scientific">Sedimenticola thiotaurini</name>
    <dbReference type="NCBI Taxonomy" id="1543721"/>
    <lineage>
        <taxon>Bacteria</taxon>
        <taxon>Pseudomonadati</taxon>
        <taxon>Pseudomonadota</taxon>
        <taxon>Gammaproteobacteria</taxon>
        <taxon>Chromatiales</taxon>
        <taxon>Sedimenticolaceae</taxon>
        <taxon>Sedimenticola</taxon>
    </lineage>
</organism>
<comment type="caution">
    <text evidence="6">The sequence shown here is derived from an EMBL/GenBank/DDBJ whole genome shotgun (WGS) entry which is preliminary data.</text>
</comment>
<dbReference type="Gene3D" id="1.10.10.60">
    <property type="entry name" value="Homeodomain-like"/>
    <property type="match status" value="1"/>
</dbReference>
<dbReference type="EMBL" id="DRKP01000097">
    <property type="protein sequence ID" value="HEB96479.1"/>
    <property type="molecule type" value="Genomic_DNA"/>
</dbReference>
<keyword evidence="2 4" id="KW-0238">DNA-binding</keyword>
<dbReference type="Pfam" id="PF00440">
    <property type="entry name" value="TetR_N"/>
    <property type="match status" value="1"/>
</dbReference>
<dbReference type="PANTHER" id="PTHR47506:SF1">
    <property type="entry name" value="HTH-TYPE TRANSCRIPTIONAL REGULATOR YJDC"/>
    <property type="match status" value="1"/>
</dbReference>
<protein>
    <submittedName>
        <fullName evidence="6">TetR/AcrR family transcriptional regulator</fullName>
    </submittedName>
</protein>
<name>A0A831RP98_9GAMM</name>
<evidence type="ECO:0000256" key="4">
    <source>
        <dbReference type="PROSITE-ProRule" id="PRU00335"/>
    </source>
</evidence>
<keyword evidence="1" id="KW-0805">Transcription regulation</keyword>
<dbReference type="AlphaFoldDB" id="A0A831RP98"/>
<dbReference type="GO" id="GO:0003677">
    <property type="term" value="F:DNA binding"/>
    <property type="evidence" value="ECO:0007669"/>
    <property type="project" value="UniProtKB-UniRule"/>
</dbReference>
<evidence type="ECO:0000256" key="3">
    <source>
        <dbReference type="ARBA" id="ARBA00023163"/>
    </source>
</evidence>
<dbReference type="PANTHER" id="PTHR47506">
    <property type="entry name" value="TRANSCRIPTIONAL REGULATORY PROTEIN"/>
    <property type="match status" value="1"/>
</dbReference>
<reference evidence="6" key="1">
    <citation type="journal article" date="2020" name="mSystems">
        <title>Genome- and Community-Level Interaction Insights into Carbon Utilization and Element Cycling Functions of Hydrothermarchaeota in Hydrothermal Sediment.</title>
        <authorList>
            <person name="Zhou Z."/>
            <person name="Liu Y."/>
            <person name="Xu W."/>
            <person name="Pan J."/>
            <person name="Luo Z.H."/>
            <person name="Li M."/>
        </authorList>
    </citation>
    <scope>NUCLEOTIDE SEQUENCE [LARGE SCALE GENOMIC DNA]</scope>
    <source>
        <strain evidence="6">HyVt-443</strain>
    </source>
</reference>
<dbReference type="InterPro" id="IPR011075">
    <property type="entry name" value="TetR_C"/>
</dbReference>
<gene>
    <name evidence="6" type="ORF">ENI96_08620</name>
</gene>
<dbReference type="PROSITE" id="PS50977">
    <property type="entry name" value="HTH_TETR_2"/>
    <property type="match status" value="1"/>
</dbReference>
<dbReference type="Pfam" id="PF16925">
    <property type="entry name" value="TetR_C_13"/>
    <property type="match status" value="1"/>
</dbReference>
<keyword evidence="3" id="KW-0804">Transcription</keyword>
<dbReference type="InterPro" id="IPR036271">
    <property type="entry name" value="Tet_transcr_reg_TetR-rel_C_sf"/>
</dbReference>
<dbReference type="Proteomes" id="UP000886251">
    <property type="component" value="Unassembled WGS sequence"/>
</dbReference>
<evidence type="ECO:0000256" key="2">
    <source>
        <dbReference type="ARBA" id="ARBA00023125"/>
    </source>
</evidence>
<sequence>MPRPAGFDRNEVLERAARLFWDRGYCATSVSDLVQATRLRPGSLYAAFDSKEGLLLAALDHYGSRSLENVRRILTDNGGALAGIVAFLDLLVAEGGGGRRDPRGCFLVNTALEVAPHNERVRRHVRRYLRAIERAFADAFRAAVAGGELEPAADPARMAGHLMATVWGIRVMQRLGTRRSGLRAVVDEYLRGLGLAPGP</sequence>
<dbReference type="Gene3D" id="1.10.357.10">
    <property type="entry name" value="Tetracycline Repressor, domain 2"/>
    <property type="match status" value="1"/>
</dbReference>
<feature type="DNA-binding region" description="H-T-H motif" evidence="4">
    <location>
        <begin position="29"/>
        <end position="48"/>
    </location>
</feature>
<feature type="domain" description="HTH tetR-type" evidence="5">
    <location>
        <begin position="6"/>
        <end position="66"/>
    </location>
</feature>
<dbReference type="InterPro" id="IPR009057">
    <property type="entry name" value="Homeodomain-like_sf"/>
</dbReference>
<evidence type="ECO:0000259" key="5">
    <source>
        <dbReference type="PROSITE" id="PS50977"/>
    </source>
</evidence>
<evidence type="ECO:0000313" key="6">
    <source>
        <dbReference type="EMBL" id="HEB96479.1"/>
    </source>
</evidence>
<dbReference type="SUPFAM" id="SSF46689">
    <property type="entry name" value="Homeodomain-like"/>
    <property type="match status" value="1"/>
</dbReference>
<dbReference type="PRINTS" id="PR00455">
    <property type="entry name" value="HTHTETR"/>
</dbReference>
<dbReference type="SUPFAM" id="SSF48498">
    <property type="entry name" value="Tetracyclin repressor-like, C-terminal domain"/>
    <property type="match status" value="1"/>
</dbReference>
<dbReference type="InterPro" id="IPR001647">
    <property type="entry name" value="HTH_TetR"/>
</dbReference>